<dbReference type="STRING" id="1590841.A0A2R6PCE3"/>
<evidence type="ECO:0000313" key="4">
    <source>
        <dbReference type="Proteomes" id="UP000241394"/>
    </source>
</evidence>
<dbReference type="InParanoid" id="A0A2R6PCE3"/>
<feature type="compositionally biased region" description="Polar residues" evidence="2">
    <location>
        <begin position="62"/>
        <end position="73"/>
    </location>
</feature>
<feature type="coiled-coil region" evidence="1">
    <location>
        <begin position="5"/>
        <end position="32"/>
    </location>
</feature>
<evidence type="ECO:0000313" key="3">
    <source>
        <dbReference type="EMBL" id="PSR89058.1"/>
    </source>
</evidence>
<evidence type="ECO:0000256" key="1">
    <source>
        <dbReference type="SAM" id="Coils"/>
    </source>
</evidence>
<name>A0A2R6PCE3_ACTCC</name>
<dbReference type="SUPFAM" id="SSF58100">
    <property type="entry name" value="Bacterial hemolysins"/>
    <property type="match status" value="1"/>
</dbReference>
<organism evidence="3 4">
    <name type="scientific">Actinidia chinensis var. chinensis</name>
    <name type="common">Chinese soft-hair kiwi</name>
    <dbReference type="NCBI Taxonomy" id="1590841"/>
    <lineage>
        <taxon>Eukaryota</taxon>
        <taxon>Viridiplantae</taxon>
        <taxon>Streptophyta</taxon>
        <taxon>Embryophyta</taxon>
        <taxon>Tracheophyta</taxon>
        <taxon>Spermatophyta</taxon>
        <taxon>Magnoliopsida</taxon>
        <taxon>eudicotyledons</taxon>
        <taxon>Gunneridae</taxon>
        <taxon>Pentapetalae</taxon>
        <taxon>asterids</taxon>
        <taxon>Ericales</taxon>
        <taxon>Actinidiaceae</taxon>
        <taxon>Actinidia</taxon>
    </lineage>
</organism>
<feature type="coiled-coil region" evidence="1">
    <location>
        <begin position="81"/>
        <end position="108"/>
    </location>
</feature>
<dbReference type="AlphaFoldDB" id="A0A2R6PCE3"/>
<keyword evidence="4" id="KW-1185">Reference proteome</keyword>
<comment type="caution">
    <text evidence="3">The sequence shown here is derived from an EMBL/GenBank/DDBJ whole genome shotgun (WGS) entry which is preliminary data.</text>
</comment>
<reference evidence="3 4" key="1">
    <citation type="submission" date="2017-07" db="EMBL/GenBank/DDBJ databases">
        <title>An improved, manually edited Actinidia chinensis var. chinensis (kiwifruit) genome highlights the challenges associated with draft genomes and gene prediction in plants.</title>
        <authorList>
            <person name="Pilkington S."/>
            <person name="Crowhurst R."/>
            <person name="Hilario E."/>
            <person name="Nardozza S."/>
            <person name="Fraser L."/>
            <person name="Peng Y."/>
            <person name="Gunaseelan K."/>
            <person name="Simpson R."/>
            <person name="Tahir J."/>
            <person name="Deroles S."/>
            <person name="Templeton K."/>
            <person name="Luo Z."/>
            <person name="Davy M."/>
            <person name="Cheng C."/>
            <person name="Mcneilage M."/>
            <person name="Scaglione D."/>
            <person name="Liu Y."/>
            <person name="Zhang Q."/>
            <person name="Datson P."/>
            <person name="De Silva N."/>
            <person name="Gardiner S."/>
            <person name="Bassett H."/>
            <person name="Chagne D."/>
            <person name="Mccallum J."/>
            <person name="Dzierzon H."/>
            <person name="Deng C."/>
            <person name="Wang Y.-Y."/>
            <person name="Barron N."/>
            <person name="Manako K."/>
            <person name="Bowen J."/>
            <person name="Foster T."/>
            <person name="Erridge Z."/>
            <person name="Tiffin H."/>
            <person name="Waite C."/>
            <person name="Davies K."/>
            <person name="Grierson E."/>
            <person name="Laing W."/>
            <person name="Kirk R."/>
            <person name="Chen X."/>
            <person name="Wood M."/>
            <person name="Montefiori M."/>
            <person name="Brummell D."/>
            <person name="Schwinn K."/>
            <person name="Catanach A."/>
            <person name="Fullerton C."/>
            <person name="Li D."/>
            <person name="Meiyalaghan S."/>
            <person name="Nieuwenhuizen N."/>
            <person name="Read N."/>
            <person name="Prakash R."/>
            <person name="Hunter D."/>
            <person name="Zhang H."/>
            <person name="Mckenzie M."/>
            <person name="Knabel M."/>
            <person name="Harris A."/>
            <person name="Allan A."/>
            <person name="Chen A."/>
            <person name="Janssen B."/>
            <person name="Plunkett B."/>
            <person name="Dwamena C."/>
            <person name="Voogd C."/>
            <person name="Leif D."/>
            <person name="Lafferty D."/>
            <person name="Souleyre E."/>
            <person name="Varkonyi-Gasic E."/>
            <person name="Gambi F."/>
            <person name="Hanley J."/>
            <person name="Yao J.-L."/>
            <person name="Cheung J."/>
            <person name="David K."/>
            <person name="Warren B."/>
            <person name="Marsh K."/>
            <person name="Snowden K."/>
            <person name="Lin-Wang K."/>
            <person name="Brian L."/>
            <person name="Martinez-Sanchez M."/>
            <person name="Wang M."/>
            <person name="Ileperuma N."/>
            <person name="Macnee N."/>
            <person name="Campin R."/>
            <person name="Mcatee P."/>
            <person name="Drummond R."/>
            <person name="Espley R."/>
            <person name="Ireland H."/>
            <person name="Wu R."/>
            <person name="Atkinson R."/>
            <person name="Karunairetnam S."/>
            <person name="Bulley S."/>
            <person name="Chunkath S."/>
            <person name="Hanley Z."/>
            <person name="Storey R."/>
            <person name="Thrimawithana A."/>
            <person name="Thomson S."/>
            <person name="David C."/>
            <person name="Testolin R."/>
        </authorList>
    </citation>
    <scope>NUCLEOTIDE SEQUENCE [LARGE SCALE GENOMIC DNA]</scope>
    <source>
        <strain evidence="4">cv. Red5</strain>
        <tissue evidence="3">Young leaf</tissue>
    </source>
</reference>
<keyword evidence="1" id="KW-0175">Coiled coil</keyword>
<evidence type="ECO:0000256" key="2">
    <source>
        <dbReference type="SAM" id="MobiDB-lite"/>
    </source>
</evidence>
<gene>
    <name evidence="3" type="ORF">CEY00_Acc29252</name>
</gene>
<accession>A0A2R6PCE3</accession>
<proteinExistence type="predicted"/>
<sequence length="291" mass="32609">MEMEIEELSCQRDLAQSQADELRQKFENEQQVLKPFESPSPVVKKCLSFSGTLSPKLDGNKTRNTMGRQTTRQSSMTPFTLMHEIRKLEHLQEQLREEADRALEVLQKEVACHKQGNQDAAETIAKLHAEIREICAAQPAPKEVEVVPSVVAVNKSVSANLKEEITRLHSQGSTIADLEEQLENVQKSIDKLVTSLPNNDDNEEAAPKAKSQSKQKKLLPLASSNCVNRHNFIRSLCSPRSSSWQVMESETEIENRAPENDAAMPGETPLIATEMLHQRKALHIVVQVQST</sequence>
<reference evidence="4" key="2">
    <citation type="journal article" date="2018" name="BMC Genomics">
        <title>A manually annotated Actinidia chinensis var. chinensis (kiwifruit) genome highlights the challenges associated with draft genomes and gene prediction in plants.</title>
        <authorList>
            <person name="Pilkington S.M."/>
            <person name="Crowhurst R."/>
            <person name="Hilario E."/>
            <person name="Nardozza S."/>
            <person name="Fraser L."/>
            <person name="Peng Y."/>
            <person name="Gunaseelan K."/>
            <person name="Simpson R."/>
            <person name="Tahir J."/>
            <person name="Deroles S.C."/>
            <person name="Templeton K."/>
            <person name="Luo Z."/>
            <person name="Davy M."/>
            <person name="Cheng C."/>
            <person name="McNeilage M."/>
            <person name="Scaglione D."/>
            <person name="Liu Y."/>
            <person name="Zhang Q."/>
            <person name="Datson P."/>
            <person name="De Silva N."/>
            <person name="Gardiner S.E."/>
            <person name="Bassett H."/>
            <person name="Chagne D."/>
            <person name="McCallum J."/>
            <person name="Dzierzon H."/>
            <person name="Deng C."/>
            <person name="Wang Y.Y."/>
            <person name="Barron L."/>
            <person name="Manako K."/>
            <person name="Bowen J."/>
            <person name="Foster T.M."/>
            <person name="Erridge Z.A."/>
            <person name="Tiffin H."/>
            <person name="Waite C.N."/>
            <person name="Davies K.M."/>
            <person name="Grierson E.P."/>
            <person name="Laing W.A."/>
            <person name="Kirk R."/>
            <person name="Chen X."/>
            <person name="Wood M."/>
            <person name="Montefiori M."/>
            <person name="Brummell D.A."/>
            <person name="Schwinn K.E."/>
            <person name="Catanach A."/>
            <person name="Fullerton C."/>
            <person name="Li D."/>
            <person name="Meiyalaghan S."/>
            <person name="Nieuwenhuizen N."/>
            <person name="Read N."/>
            <person name="Prakash R."/>
            <person name="Hunter D."/>
            <person name="Zhang H."/>
            <person name="McKenzie M."/>
            <person name="Knabel M."/>
            <person name="Harris A."/>
            <person name="Allan A.C."/>
            <person name="Gleave A."/>
            <person name="Chen A."/>
            <person name="Janssen B.J."/>
            <person name="Plunkett B."/>
            <person name="Ampomah-Dwamena C."/>
            <person name="Voogd C."/>
            <person name="Leif D."/>
            <person name="Lafferty D."/>
            <person name="Souleyre E.J.F."/>
            <person name="Varkonyi-Gasic E."/>
            <person name="Gambi F."/>
            <person name="Hanley J."/>
            <person name="Yao J.L."/>
            <person name="Cheung J."/>
            <person name="David K.M."/>
            <person name="Warren B."/>
            <person name="Marsh K."/>
            <person name="Snowden K.C."/>
            <person name="Lin-Wang K."/>
            <person name="Brian L."/>
            <person name="Martinez-Sanchez M."/>
            <person name="Wang M."/>
            <person name="Ileperuma N."/>
            <person name="Macnee N."/>
            <person name="Campin R."/>
            <person name="McAtee P."/>
            <person name="Drummond R.S.M."/>
            <person name="Espley R.V."/>
            <person name="Ireland H.S."/>
            <person name="Wu R."/>
            <person name="Atkinson R.G."/>
            <person name="Karunairetnam S."/>
            <person name="Bulley S."/>
            <person name="Chunkath S."/>
            <person name="Hanley Z."/>
            <person name="Storey R."/>
            <person name="Thrimawithana A.H."/>
            <person name="Thomson S."/>
            <person name="David C."/>
            <person name="Testolin R."/>
            <person name="Huang H."/>
            <person name="Hellens R.P."/>
            <person name="Schaffer R.J."/>
        </authorList>
    </citation>
    <scope>NUCLEOTIDE SEQUENCE [LARGE SCALE GENOMIC DNA]</scope>
    <source>
        <strain evidence="4">cv. Red5</strain>
    </source>
</reference>
<feature type="region of interest" description="Disordered" evidence="2">
    <location>
        <begin position="194"/>
        <end position="217"/>
    </location>
</feature>
<dbReference type="EMBL" id="NKQK01000026">
    <property type="protein sequence ID" value="PSR89058.1"/>
    <property type="molecule type" value="Genomic_DNA"/>
</dbReference>
<dbReference type="Proteomes" id="UP000241394">
    <property type="component" value="Chromosome LG26"/>
</dbReference>
<dbReference type="OMA" id="TSHKMEY"/>
<dbReference type="Gramene" id="PSR89058">
    <property type="protein sequence ID" value="PSR89058"/>
    <property type="gene ID" value="CEY00_Acc29252"/>
</dbReference>
<feature type="region of interest" description="Disordered" evidence="2">
    <location>
        <begin position="54"/>
        <end position="73"/>
    </location>
</feature>
<protein>
    <submittedName>
        <fullName evidence="3">Kinesin-like protein</fullName>
    </submittedName>
</protein>